<gene>
    <name evidence="2" type="ORF">KV110_14495</name>
</gene>
<accession>A0ABX8RWX6</accession>
<feature type="region of interest" description="Disordered" evidence="1">
    <location>
        <begin position="111"/>
        <end position="168"/>
    </location>
</feature>
<evidence type="ECO:0000313" key="3">
    <source>
        <dbReference type="Proteomes" id="UP000694257"/>
    </source>
</evidence>
<dbReference type="RefSeq" id="WP_218476605.1">
    <property type="nucleotide sequence ID" value="NZ_BAABJN010000018.1"/>
</dbReference>
<dbReference type="PANTHER" id="PTHR47359">
    <property type="entry name" value="PEPTIDOGLYCAN DL-ENDOPEPTIDASE CWLO"/>
    <property type="match status" value="1"/>
</dbReference>
<dbReference type="Proteomes" id="UP000694257">
    <property type="component" value="Chromosome"/>
</dbReference>
<sequence>MSAEGSAAEMVGAALMLTLDLDVASYDELRAEFLAMTAEAQRASGRSRAALVKLCAGKPGRQTVYNYAGDPAYTSFPKPALLEKYLACCDFTPQQVRFAVARCAEIRRRYPEAGKSSPRQKESPHVTAGHQGGSSRPAQPVGPPAAGGQNDGAALSGRDDGPLLSQPAGWSKPWRGLARFLSPKKVTAFGYRYLADPRVITSLSAATYEPLASEVWRPSHLVASTLDSEPPHTADRWWVGSVLRSSGVRVSPGRTAWRVAGKGLAAAHPRGYTVAGLVHDAYRAAGITLPASSDEQSRAGVPVPFEHAEPGDILILTDGREGMYAGNGKALMIASPSLGSYLCPVSRDQVQTTRRISWESVQLADRPRDDGIGRPAPVDVPQGVENAGPAAPSDPPLPLVEAEGEPASTEAVMEQFERMMREVTAQVEACGHAADPGLAALRAIDGLAFPFPYEGSQTWLVRAAFKAIDLPLPPEIRFELPVMAVAARHVDLRPGDIVFTESGVLGIYGGNDELVYLGPGGARATSVLQPALYVAAWRVTAVPARDGHGLVSRVAMVEHDDAGRLARIYRPGERRSGRHRRCPETAEVVAMVIEVIEEAKRRGVEMPLAGQELFTAALTRGIEFSSVTTAWDPVQEPVYPRDARLRAVQVVPTGGPSTATELLKSRLSTVPAARWSARNRPGVA</sequence>
<dbReference type="PANTHER" id="PTHR47359:SF3">
    <property type="entry name" value="NLP_P60 DOMAIN-CONTAINING PROTEIN-RELATED"/>
    <property type="match status" value="1"/>
</dbReference>
<protein>
    <submittedName>
        <fullName evidence="2">C40 family peptidase</fullName>
    </submittedName>
</protein>
<evidence type="ECO:0000256" key="1">
    <source>
        <dbReference type="SAM" id="MobiDB-lite"/>
    </source>
</evidence>
<keyword evidence="3" id="KW-1185">Reference proteome</keyword>
<dbReference type="InterPro" id="IPR051794">
    <property type="entry name" value="PG_Endopeptidase_C40"/>
</dbReference>
<name>A0ABX8RWX6_NOCIO</name>
<reference evidence="2 3" key="1">
    <citation type="submission" date="2021-07" db="EMBL/GenBank/DDBJ databases">
        <title>Whole Genome Sequence of Nocardia Iowensis.</title>
        <authorList>
            <person name="Lamm A."/>
            <person name="Collins-Fairclough A.M."/>
            <person name="Bunk B."/>
            <person name="Sproer C."/>
        </authorList>
    </citation>
    <scope>NUCLEOTIDE SEQUENCE [LARGE SCALE GENOMIC DNA]</scope>
    <source>
        <strain evidence="2 3">NRRL 5646</strain>
    </source>
</reference>
<organism evidence="2 3">
    <name type="scientific">Nocardia iowensis</name>
    <dbReference type="NCBI Taxonomy" id="204891"/>
    <lineage>
        <taxon>Bacteria</taxon>
        <taxon>Bacillati</taxon>
        <taxon>Actinomycetota</taxon>
        <taxon>Actinomycetes</taxon>
        <taxon>Mycobacteriales</taxon>
        <taxon>Nocardiaceae</taxon>
        <taxon>Nocardia</taxon>
    </lineage>
</organism>
<feature type="region of interest" description="Disordered" evidence="1">
    <location>
        <begin position="366"/>
        <end position="398"/>
    </location>
</feature>
<proteinExistence type="predicted"/>
<evidence type="ECO:0000313" key="2">
    <source>
        <dbReference type="EMBL" id="QXN94158.1"/>
    </source>
</evidence>
<dbReference type="EMBL" id="CP078145">
    <property type="protein sequence ID" value="QXN94158.1"/>
    <property type="molecule type" value="Genomic_DNA"/>
</dbReference>